<dbReference type="EMBL" id="NPIC01000002">
    <property type="protein sequence ID" value="RDL38883.1"/>
    <property type="molecule type" value="Genomic_DNA"/>
</dbReference>
<organism evidence="3 4">
    <name type="scientific">Venustampulla echinocandica</name>
    <dbReference type="NCBI Taxonomy" id="2656787"/>
    <lineage>
        <taxon>Eukaryota</taxon>
        <taxon>Fungi</taxon>
        <taxon>Dikarya</taxon>
        <taxon>Ascomycota</taxon>
        <taxon>Pezizomycotina</taxon>
        <taxon>Leotiomycetes</taxon>
        <taxon>Helotiales</taxon>
        <taxon>Pleuroascaceae</taxon>
        <taxon>Venustampulla</taxon>
    </lineage>
</organism>
<protein>
    <recommendedName>
        <fullName evidence="2">Serine hydrolase domain-containing protein</fullName>
    </recommendedName>
</protein>
<gene>
    <name evidence="3" type="ORF">BP5553_03223</name>
</gene>
<feature type="domain" description="Serine hydrolase" evidence="2">
    <location>
        <begin position="4"/>
        <end position="224"/>
    </location>
</feature>
<evidence type="ECO:0000256" key="1">
    <source>
        <dbReference type="ARBA" id="ARBA00022801"/>
    </source>
</evidence>
<dbReference type="GO" id="GO:0005737">
    <property type="term" value="C:cytoplasm"/>
    <property type="evidence" value="ECO:0007669"/>
    <property type="project" value="TreeGrafter"/>
</dbReference>
<proteinExistence type="predicted"/>
<dbReference type="InterPro" id="IPR005645">
    <property type="entry name" value="FSH-like_dom"/>
</dbReference>
<dbReference type="InterPro" id="IPR050593">
    <property type="entry name" value="LovG"/>
</dbReference>
<evidence type="ECO:0000259" key="2">
    <source>
        <dbReference type="Pfam" id="PF03959"/>
    </source>
</evidence>
<dbReference type="PANTHER" id="PTHR48070:SF1">
    <property type="entry name" value="SERINE HYDROLASE FSH DOMAIN-CONTAINING PROTEIN"/>
    <property type="match status" value="1"/>
</dbReference>
<dbReference type="SUPFAM" id="SSF53474">
    <property type="entry name" value="alpha/beta-Hydrolases"/>
    <property type="match status" value="1"/>
</dbReference>
<dbReference type="OrthoDB" id="414698at2759"/>
<dbReference type="GO" id="GO:0005634">
    <property type="term" value="C:nucleus"/>
    <property type="evidence" value="ECO:0007669"/>
    <property type="project" value="TreeGrafter"/>
</dbReference>
<sequence>MAPLPRIACFHGGGSSSAIFAVQAAQLEREIHQEFELVFFDGPFLSGPGPGVLPAFDSELYQPYRTWFKRDEKVEGWADIAPDGSGFDGKIGGKDGVERVWELMKKAGGKGKGEWVAAMGFSQGTRVVGGLLLDQQRRREKGLLKDDDIVLKFGILCMGSFAPMISAVSRDADKLDLIRIPTLHLHGTKDDNYVNGKKQLATYYDPQTAKGLEIEYHHAMPWNRDDLLGFAKLIRQMWKGVQESGI</sequence>
<evidence type="ECO:0000313" key="4">
    <source>
        <dbReference type="Proteomes" id="UP000254866"/>
    </source>
</evidence>
<dbReference type="GO" id="GO:0044550">
    <property type="term" value="P:secondary metabolite biosynthetic process"/>
    <property type="evidence" value="ECO:0007669"/>
    <property type="project" value="TreeGrafter"/>
</dbReference>
<accession>A0A370TTP2</accession>
<dbReference type="Pfam" id="PF03959">
    <property type="entry name" value="FSH1"/>
    <property type="match status" value="1"/>
</dbReference>
<reference evidence="3 4" key="1">
    <citation type="journal article" date="2018" name="IMA Fungus">
        <title>IMA Genome-F 9: Draft genome sequence of Annulohypoxylon stygium, Aspergillus mulundensis, Berkeleyomyces basicola (syn. Thielaviopsis basicola), Ceratocystis smalleyi, two Cercospora beticola strains, Coleophoma cylindrospora, Fusarium fracticaudum, Phialophora cf. hyalina, and Morchella septimelata.</title>
        <authorList>
            <person name="Wingfield B.D."/>
            <person name="Bills G.F."/>
            <person name="Dong Y."/>
            <person name="Huang W."/>
            <person name="Nel W.J."/>
            <person name="Swalarsk-Parry B.S."/>
            <person name="Vaghefi N."/>
            <person name="Wilken P.M."/>
            <person name="An Z."/>
            <person name="de Beer Z.W."/>
            <person name="De Vos L."/>
            <person name="Chen L."/>
            <person name="Duong T.A."/>
            <person name="Gao Y."/>
            <person name="Hammerbacher A."/>
            <person name="Kikkert J.R."/>
            <person name="Li Y."/>
            <person name="Li H."/>
            <person name="Li K."/>
            <person name="Li Q."/>
            <person name="Liu X."/>
            <person name="Ma X."/>
            <person name="Naidoo K."/>
            <person name="Pethybridge S.J."/>
            <person name="Sun J."/>
            <person name="Steenkamp E.T."/>
            <person name="van der Nest M.A."/>
            <person name="van Wyk S."/>
            <person name="Wingfield M.J."/>
            <person name="Xiong C."/>
            <person name="Yue Q."/>
            <person name="Zhang X."/>
        </authorList>
    </citation>
    <scope>NUCLEOTIDE SEQUENCE [LARGE SCALE GENOMIC DNA]</scope>
    <source>
        <strain evidence="3 4">BP 5553</strain>
    </source>
</reference>
<keyword evidence="4" id="KW-1185">Reference proteome</keyword>
<dbReference type="AlphaFoldDB" id="A0A370TTP2"/>
<keyword evidence="1" id="KW-0378">Hydrolase</keyword>
<dbReference type="InterPro" id="IPR029058">
    <property type="entry name" value="AB_hydrolase_fold"/>
</dbReference>
<dbReference type="Gene3D" id="3.40.50.1820">
    <property type="entry name" value="alpha/beta hydrolase"/>
    <property type="match status" value="1"/>
</dbReference>
<dbReference type="GeneID" id="43596072"/>
<dbReference type="GO" id="GO:0016787">
    <property type="term" value="F:hydrolase activity"/>
    <property type="evidence" value="ECO:0007669"/>
    <property type="project" value="UniProtKB-KW"/>
</dbReference>
<dbReference type="PANTHER" id="PTHR48070">
    <property type="entry name" value="ESTERASE OVCA2"/>
    <property type="match status" value="1"/>
</dbReference>
<evidence type="ECO:0000313" key="3">
    <source>
        <dbReference type="EMBL" id="RDL38883.1"/>
    </source>
</evidence>
<dbReference type="RefSeq" id="XP_031871539.1">
    <property type="nucleotide sequence ID" value="XM_032011846.1"/>
</dbReference>
<name>A0A370TTP2_9HELO</name>
<dbReference type="Proteomes" id="UP000254866">
    <property type="component" value="Unassembled WGS sequence"/>
</dbReference>
<comment type="caution">
    <text evidence="3">The sequence shown here is derived from an EMBL/GenBank/DDBJ whole genome shotgun (WGS) entry which is preliminary data.</text>
</comment>